<name>A0A6J6VWE0_9ZZZZ</name>
<proteinExistence type="predicted"/>
<reference evidence="1" key="1">
    <citation type="submission" date="2020-05" db="EMBL/GenBank/DDBJ databases">
        <authorList>
            <person name="Chiriac C."/>
            <person name="Salcher M."/>
            <person name="Ghai R."/>
            <person name="Kavagutti S V."/>
        </authorList>
    </citation>
    <scope>NUCLEOTIDE SEQUENCE</scope>
</reference>
<organism evidence="1">
    <name type="scientific">freshwater metagenome</name>
    <dbReference type="NCBI Taxonomy" id="449393"/>
    <lineage>
        <taxon>unclassified sequences</taxon>
        <taxon>metagenomes</taxon>
        <taxon>ecological metagenomes</taxon>
    </lineage>
</organism>
<dbReference type="AlphaFoldDB" id="A0A6J6VWE0"/>
<dbReference type="EMBL" id="CAEZYR010000225">
    <property type="protein sequence ID" value="CAB4775676.1"/>
    <property type="molecule type" value="Genomic_DNA"/>
</dbReference>
<protein>
    <submittedName>
        <fullName evidence="1">Unannotated protein</fullName>
    </submittedName>
</protein>
<evidence type="ECO:0000313" key="1">
    <source>
        <dbReference type="EMBL" id="CAB4775676.1"/>
    </source>
</evidence>
<sequence length="323" mass="34987">MIGTSSSGLQLTPGVVERCHVFDERIDGEQRGHRLLVHAEVVFAFAGDATLDVDGMRVDPAENHTTTNRQRHRRGEQAGHVRVVVVLVDRKEGVALEQVVLAPVRVPRHRRVMAMEHERGGHVVHAPAEHPKAPTEVDVLEEHEVPLVEAAGRLEHTLGHHHRGTRCEQHVVRHVELRVVRRPHVQLEAMPVEAQCRVDEVDRVAIPGEHLARHATDVAVRLEFLDRGGQPLSVGSCVVVEKRHELTASGCCAGVTSAGEPGVAGELEQDRVGMGGADAVGAAVPRVVLDDDDLELVCGPLEVAQTVETGDGVVSALVVHDDD</sequence>
<accession>A0A6J6VWE0</accession>
<gene>
    <name evidence="1" type="ORF">UFOPK2754_03349</name>
</gene>